<evidence type="ECO:0000313" key="3">
    <source>
        <dbReference type="Proteomes" id="UP001157091"/>
    </source>
</evidence>
<evidence type="ECO:0000259" key="1">
    <source>
        <dbReference type="Pfam" id="PF08530"/>
    </source>
</evidence>
<protein>
    <recommendedName>
        <fullName evidence="1">Xaa-Pro dipeptidyl-peptidase C-terminal domain-containing protein</fullName>
    </recommendedName>
</protein>
<sequence>MSAPASVATQGLGPSGQLVVFAKLLDVAPDGTSTLVADQVAPARIPDVTKPFTVTLPAVVHRFAAGHQLRLVVAAGSANYRGGLFANLVTVTTGTTSQSLTLPVVG</sequence>
<organism evidence="2 3">
    <name type="scientific">Luteimicrobium album</name>
    <dbReference type="NCBI Taxonomy" id="1054550"/>
    <lineage>
        <taxon>Bacteria</taxon>
        <taxon>Bacillati</taxon>
        <taxon>Actinomycetota</taxon>
        <taxon>Actinomycetes</taxon>
        <taxon>Micrococcales</taxon>
        <taxon>Luteimicrobium</taxon>
    </lineage>
</organism>
<reference evidence="3" key="1">
    <citation type="journal article" date="2019" name="Int. J. Syst. Evol. Microbiol.">
        <title>The Global Catalogue of Microorganisms (GCM) 10K type strain sequencing project: providing services to taxonomists for standard genome sequencing and annotation.</title>
        <authorList>
            <consortium name="The Broad Institute Genomics Platform"/>
            <consortium name="The Broad Institute Genome Sequencing Center for Infectious Disease"/>
            <person name="Wu L."/>
            <person name="Ma J."/>
        </authorList>
    </citation>
    <scope>NUCLEOTIDE SEQUENCE [LARGE SCALE GENOMIC DNA]</scope>
    <source>
        <strain evidence="3">NBRC 106348</strain>
    </source>
</reference>
<keyword evidence="3" id="KW-1185">Reference proteome</keyword>
<proteinExistence type="predicted"/>
<accession>A0ABQ6HXA2</accession>
<dbReference type="Pfam" id="PF08530">
    <property type="entry name" value="PepX_C"/>
    <property type="match status" value="1"/>
</dbReference>
<dbReference type="InterPro" id="IPR013736">
    <property type="entry name" value="Xaa-Pro_dipept_C"/>
</dbReference>
<name>A0ABQ6HXA2_9MICO</name>
<comment type="caution">
    <text evidence="2">The sequence shown here is derived from an EMBL/GenBank/DDBJ whole genome shotgun (WGS) entry which is preliminary data.</text>
</comment>
<evidence type="ECO:0000313" key="2">
    <source>
        <dbReference type="EMBL" id="GMA23139.1"/>
    </source>
</evidence>
<feature type="domain" description="Xaa-Pro dipeptidyl-peptidase C-terminal" evidence="1">
    <location>
        <begin position="20"/>
        <end position="78"/>
    </location>
</feature>
<dbReference type="SUPFAM" id="SSF49785">
    <property type="entry name" value="Galactose-binding domain-like"/>
    <property type="match status" value="1"/>
</dbReference>
<dbReference type="Gene3D" id="2.60.120.260">
    <property type="entry name" value="Galactose-binding domain-like"/>
    <property type="match status" value="1"/>
</dbReference>
<gene>
    <name evidence="2" type="ORF">GCM10025864_08980</name>
</gene>
<dbReference type="EMBL" id="BSUK01000001">
    <property type="protein sequence ID" value="GMA23139.1"/>
    <property type="molecule type" value="Genomic_DNA"/>
</dbReference>
<dbReference type="Proteomes" id="UP001157091">
    <property type="component" value="Unassembled WGS sequence"/>
</dbReference>
<dbReference type="InterPro" id="IPR008979">
    <property type="entry name" value="Galactose-bd-like_sf"/>
</dbReference>